<evidence type="ECO:0000259" key="8">
    <source>
        <dbReference type="Pfam" id="PF21982"/>
    </source>
</evidence>
<feature type="domain" description="RecX first three-helical" evidence="8">
    <location>
        <begin position="50"/>
        <end position="89"/>
    </location>
</feature>
<name>A0ABY0V6M7_9ACTO</name>
<dbReference type="InterPro" id="IPR053924">
    <property type="entry name" value="RecX_HTH_2nd"/>
</dbReference>
<protein>
    <recommendedName>
        <fullName evidence="3 5">Regulatory protein RecX</fullName>
    </recommendedName>
</protein>
<evidence type="ECO:0000259" key="7">
    <source>
        <dbReference type="Pfam" id="PF02631"/>
    </source>
</evidence>
<dbReference type="RefSeq" id="WP_257525435.1">
    <property type="nucleotide sequence ID" value="NZ_LT629792.1"/>
</dbReference>
<evidence type="ECO:0000256" key="2">
    <source>
        <dbReference type="ARBA" id="ARBA00009695"/>
    </source>
</evidence>
<reference evidence="9 10" key="1">
    <citation type="submission" date="2016-10" db="EMBL/GenBank/DDBJ databases">
        <authorList>
            <person name="Varghese N."/>
            <person name="Submissions S."/>
        </authorList>
    </citation>
    <scope>NUCLEOTIDE SEQUENCE [LARGE SCALE GENOMIC DNA]</scope>
    <source>
        <strain evidence="9 10">DSM 9169</strain>
    </source>
</reference>
<evidence type="ECO:0000256" key="4">
    <source>
        <dbReference type="ARBA" id="ARBA00022490"/>
    </source>
</evidence>
<keyword evidence="10" id="KW-1185">Reference proteome</keyword>
<evidence type="ECO:0000256" key="1">
    <source>
        <dbReference type="ARBA" id="ARBA00004496"/>
    </source>
</evidence>
<dbReference type="Gene3D" id="1.10.10.10">
    <property type="entry name" value="Winged helix-like DNA-binding domain superfamily/Winged helix DNA-binding domain"/>
    <property type="match status" value="2"/>
</dbReference>
<gene>
    <name evidence="5" type="primary">recX</name>
    <name evidence="9" type="ORF">SAMN04489714_0795</name>
</gene>
<dbReference type="Pfam" id="PF21982">
    <property type="entry name" value="RecX_HTH1"/>
    <property type="match status" value="1"/>
</dbReference>
<feature type="region of interest" description="Disordered" evidence="6">
    <location>
        <begin position="1"/>
        <end position="26"/>
    </location>
</feature>
<evidence type="ECO:0000313" key="10">
    <source>
        <dbReference type="Proteomes" id="UP000198976"/>
    </source>
</evidence>
<accession>A0ABY0V6M7</accession>
<evidence type="ECO:0000313" key="9">
    <source>
        <dbReference type="EMBL" id="SDT90929.1"/>
    </source>
</evidence>
<comment type="subcellular location">
    <subcellularLocation>
        <location evidence="1 5">Cytoplasm</location>
    </subcellularLocation>
</comment>
<dbReference type="PANTHER" id="PTHR33602">
    <property type="entry name" value="REGULATORY PROTEIN RECX FAMILY PROTEIN"/>
    <property type="match status" value="1"/>
</dbReference>
<dbReference type="InterPro" id="IPR036388">
    <property type="entry name" value="WH-like_DNA-bd_sf"/>
</dbReference>
<dbReference type="Proteomes" id="UP000198976">
    <property type="component" value="Chromosome I"/>
</dbReference>
<comment type="function">
    <text evidence="5">Modulates RecA activity.</text>
</comment>
<organism evidence="9 10">
    <name type="scientific">Schaalia radingae</name>
    <dbReference type="NCBI Taxonomy" id="131110"/>
    <lineage>
        <taxon>Bacteria</taxon>
        <taxon>Bacillati</taxon>
        <taxon>Actinomycetota</taxon>
        <taxon>Actinomycetes</taxon>
        <taxon>Actinomycetales</taxon>
        <taxon>Actinomycetaceae</taxon>
        <taxon>Schaalia</taxon>
    </lineage>
</organism>
<dbReference type="InterPro" id="IPR003783">
    <property type="entry name" value="Regulatory_RecX"/>
</dbReference>
<dbReference type="EMBL" id="LT629792">
    <property type="protein sequence ID" value="SDT90929.1"/>
    <property type="molecule type" value="Genomic_DNA"/>
</dbReference>
<dbReference type="PANTHER" id="PTHR33602:SF1">
    <property type="entry name" value="REGULATORY PROTEIN RECX FAMILY PROTEIN"/>
    <property type="match status" value="1"/>
</dbReference>
<dbReference type="InterPro" id="IPR053926">
    <property type="entry name" value="RecX_HTH_1st"/>
</dbReference>
<feature type="compositionally biased region" description="Basic and acidic residues" evidence="6">
    <location>
        <begin position="9"/>
        <end position="23"/>
    </location>
</feature>
<evidence type="ECO:0000256" key="5">
    <source>
        <dbReference type="HAMAP-Rule" id="MF_01114"/>
    </source>
</evidence>
<dbReference type="HAMAP" id="MF_01114">
    <property type="entry name" value="RecX"/>
    <property type="match status" value="1"/>
</dbReference>
<sequence>MHVVNYSDPEDHPELGDQRRRATADSAAQRMARIRERNASLTGTAAIEAAREVALRQLDARARSRAELHTAITSRGFSSDVADDVLERLERVGLVDDRAFAAMFVKDRFSLGGKAGRALAADLAKRGVALELINEALSEISHEDEQARARQLVDAKKRSVLSRGLDGAERDKAFRRLTGMLARKGYAAHVCVSVVGAALNEWSRESDDDI</sequence>
<proteinExistence type="inferred from homology"/>
<evidence type="ECO:0000256" key="3">
    <source>
        <dbReference type="ARBA" id="ARBA00018111"/>
    </source>
</evidence>
<comment type="similarity">
    <text evidence="2 5">Belongs to the RecX family.</text>
</comment>
<feature type="domain" description="RecX second three-helical" evidence="7">
    <location>
        <begin position="96"/>
        <end position="137"/>
    </location>
</feature>
<keyword evidence="4 5" id="KW-0963">Cytoplasm</keyword>
<evidence type="ECO:0000256" key="6">
    <source>
        <dbReference type="SAM" id="MobiDB-lite"/>
    </source>
</evidence>
<dbReference type="Pfam" id="PF02631">
    <property type="entry name" value="RecX_HTH2"/>
    <property type="match status" value="1"/>
</dbReference>